<feature type="region of interest" description="Disordered" evidence="2">
    <location>
        <begin position="537"/>
        <end position="556"/>
    </location>
</feature>
<dbReference type="PANTHER" id="PTHR18806:SF4">
    <property type="entry name" value="RNA-BINDING PROTEIN 25"/>
    <property type="match status" value="1"/>
</dbReference>
<dbReference type="PROSITE" id="PS50102">
    <property type="entry name" value="RRM"/>
    <property type="match status" value="1"/>
</dbReference>
<feature type="region of interest" description="Disordered" evidence="2">
    <location>
        <begin position="591"/>
        <end position="622"/>
    </location>
</feature>
<dbReference type="PROSITE" id="PS51025">
    <property type="entry name" value="PWI"/>
    <property type="match status" value="1"/>
</dbReference>
<feature type="region of interest" description="Disordered" evidence="2">
    <location>
        <begin position="96"/>
        <end position="128"/>
    </location>
</feature>
<dbReference type="InterPro" id="IPR002483">
    <property type="entry name" value="PWI_dom"/>
</dbReference>
<feature type="compositionally biased region" description="Pro residues" evidence="2">
    <location>
        <begin position="37"/>
        <end position="51"/>
    </location>
</feature>
<dbReference type="SMART" id="SM00311">
    <property type="entry name" value="PWI"/>
    <property type="match status" value="1"/>
</dbReference>
<dbReference type="InterPro" id="IPR052768">
    <property type="entry name" value="RBM25"/>
</dbReference>
<evidence type="ECO:0000259" key="3">
    <source>
        <dbReference type="PROSITE" id="PS50102"/>
    </source>
</evidence>
<gene>
    <name evidence="5" type="ORF">GSTUAT00005110001</name>
</gene>
<feature type="compositionally biased region" description="Acidic residues" evidence="2">
    <location>
        <begin position="429"/>
        <end position="440"/>
    </location>
</feature>
<dbReference type="AlphaFoldDB" id="A0A292PWL9"/>
<dbReference type="InterPro" id="IPR012677">
    <property type="entry name" value="Nucleotide-bd_a/b_plait_sf"/>
</dbReference>
<dbReference type="Pfam" id="PF01480">
    <property type="entry name" value="PWI"/>
    <property type="match status" value="1"/>
</dbReference>
<feature type="compositionally biased region" description="Basic and acidic residues" evidence="2">
    <location>
        <begin position="310"/>
        <end position="350"/>
    </location>
</feature>
<feature type="domain" description="RRM" evidence="3">
    <location>
        <begin position="136"/>
        <end position="220"/>
    </location>
</feature>
<dbReference type="SUPFAM" id="SSF54928">
    <property type="entry name" value="RNA-binding domain, RBD"/>
    <property type="match status" value="1"/>
</dbReference>
<dbReference type="InterPro" id="IPR000504">
    <property type="entry name" value="RRM_dom"/>
</dbReference>
<dbReference type="GO" id="GO:0005681">
    <property type="term" value="C:spliceosomal complex"/>
    <property type="evidence" value="ECO:0007669"/>
    <property type="project" value="TreeGrafter"/>
</dbReference>
<dbReference type="Pfam" id="PF00076">
    <property type="entry name" value="RRM_1"/>
    <property type="match status" value="1"/>
</dbReference>
<name>A0A292PWL9_9PEZI</name>
<keyword evidence="6" id="KW-1185">Reference proteome</keyword>
<feature type="domain" description="PWI" evidence="4">
    <location>
        <begin position="660"/>
        <end position="752"/>
    </location>
</feature>
<dbReference type="Gene3D" id="1.20.1390.10">
    <property type="entry name" value="PWI domain"/>
    <property type="match status" value="1"/>
</dbReference>
<evidence type="ECO:0000256" key="1">
    <source>
        <dbReference type="PROSITE-ProRule" id="PRU00176"/>
    </source>
</evidence>
<organism evidence="5 6">
    <name type="scientific">Tuber aestivum</name>
    <name type="common">summer truffle</name>
    <dbReference type="NCBI Taxonomy" id="59557"/>
    <lineage>
        <taxon>Eukaryota</taxon>
        <taxon>Fungi</taxon>
        <taxon>Dikarya</taxon>
        <taxon>Ascomycota</taxon>
        <taxon>Pezizomycotina</taxon>
        <taxon>Pezizomycetes</taxon>
        <taxon>Pezizales</taxon>
        <taxon>Tuberaceae</taxon>
        <taxon>Tuber</taxon>
    </lineage>
</organism>
<keyword evidence="1" id="KW-0694">RNA-binding</keyword>
<dbReference type="Proteomes" id="UP001412239">
    <property type="component" value="Unassembled WGS sequence"/>
</dbReference>
<dbReference type="EMBL" id="LN891038">
    <property type="protein sequence ID" value="CUS10837.1"/>
    <property type="molecule type" value="Genomic_DNA"/>
</dbReference>
<feature type="region of interest" description="Disordered" evidence="2">
    <location>
        <begin position="1"/>
        <end position="69"/>
    </location>
</feature>
<evidence type="ECO:0000313" key="5">
    <source>
        <dbReference type="EMBL" id="CUS10837.1"/>
    </source>
</evidence>
<feature type="region of interest" description="Disordered" evidence="2">
    <location>
        <begin position="250"/>
        <end position="487"/>
    </location>
</feature>
<evidence type="ECO:0000259" key="4">
    <source>
        <dbReference type="PROSITE" id="PS51025"/>
    </source>
</evidence>
<feature type="compositionally biased region" description="Polar residues" evidence="2">
    <location>
        <begin position="388"/>
        <end position="405"/>
    </location>
</feature>
<reference evidence="5" key="1">
    <citation type="submission" date="2015-10" db="EMBL/GenBank/DDBJ databases">
        <authorList>
            <person name="Regsiter A."/>
            <person name="william w."/>
        </authorList>
    </citation>
    <scope>NUCLEOTIDE SEQUENCE</scope>
    <source>
        <strain evidence="5">Montdore</strain>
    </source>
</reference>
<evidence type="ECO:0000313" key="6">
    <source>
        <dbReference type="Proteomes" id="UP001412239"/>
    </source>
</evidence>
<dbReference type="InterPro" id="IPR034268">
    <property type="entry name" value="RBM25_RRM"/>
</dbReference>
<accession>A0A292PWL9</accession>
<dbReference type="GO" id="GO:0003729">
    <property type="term" value="F:mRNA binding"/>
    <property type="evidence" value="ECO:0007669"/>
    <property type="project" value="TreeGrafter"/>
</dbReference>
<feature type="compositionally biased region" description="Basic and acidic residues" evidence="2">
    <location>
        <begin position="449"/>
        <end position="487"/>
    </location>
</feature>
<dbReference type="InterPro" id="IPR035979">
    <property type="entry name" value="RBD_domain_sf"/>
</dbReference>
<feature type="compositionally biased region" description="Low complexity" evidence="2">
    <location>
        <begin position="103"/>
        <end position="117"/>
    </location>
</feature>
<protein>
    <recommendedName>
        <fullName evidence="7">PWI domain-containing protein</fullName>
    </recommendedName>
</protein>
<dbReference type="Gene3D" id="3.30.70.330">
    <property type="match status" value="1"/>
</dbReference>
<feature type="compositionally biased region" description="Acidic residues" evidence="2">
    <location>
        <begin position="612"/>
        <end position="621"/>
    </location>
</feature>
<evidence type="ECO:0000256" key="2">
    <source>
        <dbReference type="SAM" id="MobiDB-lite"/>
    </source>
</evidence>
<dbReference type="CDD" id="cd12446">
    <property type="entry name" value="RRM_RBM25"/>
    <property type="match status" value="1"/>
</dbReference>
<proteinExistence type="predicted"/>
<dbReference type="PANTHER" id="PTHR18806">
    <property type="entry name" value="RBM25 PROTEIN"/>
    <property type="match status" value="1"/>
</dbReference>
<sequence>MYPYGQPFGRPTMPPGFPGIPGVSGMGVPPGFGMPPGTGPPGAPGLPPPPGVSGAPPGTAQANMPTRPGMPGFVPPANLPNINFNAPIIRLGTSVTRQNPVPSSSGSLKSGAGSSQGFSRDAAADLAPPSVEEQLKTVFVGSIPKDLEDEWMERILKSVAPLRKWTRATNENGELCKFGFAEYEDPEGLGCAIEALEDLEIPAIDEHSEPKKLMMVIDDNSVTYIENHEKRVDPQQLKNRRESARVALTTTLCEYRDPSKRAPKTTEGSRTPAPEKTSETPAPDGVDATPQPEIVTIPLSADDELSDIPADMRDMVAKEIAAFRERSNRRDLERLRREEEIEKMERDRGHGPRINRLASSPPPLAPTGPSGGANAIPIGPSRLRDHSGTPSTSAKIPTGPSSGSQLPRDYHKGVAFVNGGTNGLSYSKEEEDSDASDEELENRRKGKKKTDQEKTFLDHERRWLNRERARTSALERERARDLEDEEREKLDKIAMGKRLAEWDDDVEAEKKNEEYYVDRSMWIRNRAAFRNREIEMDERDRQAEARQAEMDIDKKRAAESMADSFLARQAEEMEKAAQIKEPQKFKLALGAAASKKQEQQGPRRKTAAEVEGMLEDEEEDESKTKRVLVPIQYDSTSVMDEETREKLVRQLAQEIPSDRKGLFEWKLQWDHIDEAILNEKLQPFVEKKIVEYLGVQEQELINFVLEHIRKRGSAEDLVKELEMALDEDAETLVKKVWRMVIFYSESEKRGLN</sequence>
<evidence type="ECO:0008006" key="7">
    <source>
        <dbReference type="Google" id="ProtNLM"/>
    </source>
</evidence>
<feature type="compositionally biased region" description="Gly residues" evidence="2">
    <location>
        <begin position="22"/>
        <end position="36"/>
    </location>
</feature>